<proteinExistence type="predicted"/>
<name>A0ABR0SG86_9HYPO</name>
<dbReference type="InterPro" id="IPR050216">
    <property type="entry name" value="LRR_domain-containing"/>
</dbReference>
<dbReference type="InterPro" id="IPR032675">
    <property type="entry name" value="LRR_dom_sf"/>
</dbReference>
<dbReference type="SUPFAM" id="SSF52058">
    <property type="entry name" value="L domain-like"/>
    <property type="match status" value="1"/>
</dbReference>
<evidence type="ECO:0000256" key="2">
    <source>
        <dbReference type="ARBA" id="ARBA00022737"/>
    </source>
</evidence>
<organism evidence="4 5">
    <name type="scientific">Cladobotryum mycophilum</name>
    <dbReference type="NCBI Taxonomy" id="491253"/>
    <lineage>
        <taxon>Eukaryota</taxon>
        <taxon>Fungi</taxon>
        <taxon>Dikarya</taxon>
        <taxon>Ascomycota</taxon>
        <taxon>Pezizomycotina</taxon>
        <taxon>Sordariomycetes</taxon>
        <taxon>Hypocreomycetidae</taxon>
        <taxon>Hypocreales</taxon>
        <taxon>Hypocreaceae</taxon>
        <taxon>Cladobotryum</taxon>
    </lineage>
</organism>
<feature type="region of interest" description="Disordered" evidence="3">
    <location>
        <begin position="1"/>
        <end position="61"/>
    </location>
</feature>
<feature type="compositionally biased region" description="Polar residues" evidence="3">
    <location>
        <begin position="77"/>
        <end position="86"/>
    </location>
</feature>
<dbReference type="InterPro" id="IPR001611">
    <property type="entry name" value="Leu-rich_rpt"/>
</dbReference>
<protein>
    <recommendedName>
        <fullName evidence="6">Leucine rich repeat domain protein</fullName>
    </recommendedName>
</protein>
<evidence type="ECO:0008006" key="6">
    <source>
        <dbReference type="Google" id="ProtNLM"/>
    </source>
</evidence>
<accession>A0ABR0SG86</accession>
<keyword evidence="5" id="KW-1185">Reference proteome</keyword>
<dbReference type="PANTHER" id="PTHR48051">
    <property type="match status" value="1"/>
</dbReference>
<evidence type="ECO:0000256" key="1">
    <source>
        <dbReference type="ARBA" id="ARBA00022614"/>
    </source>
</evidence>
<dbReference type="SMART" id="SM00369">
    <property type="entry name" value="LRR_TYP"/>
    <property type="match status" value="2"/>
</dbReference>
<keyword evidence="2" id="KW-0677">Repeat</keyword>
<dbReference type="EMBL" id="JAVFKD010000014">
    <property type="protein sequence ID" value="KAK5991178.1"/>
    <property type="molecule type" value="Genomic_DNA"/>
</dbReference>
<dbReference type="Gene3D" id="3.80.10.10">
    <property type="entry name" value="Ribonuclease Inhibitor"/>
    <property type="match status" value="1"/>
</dbReference>
<dbReference type="InterPro" id="IPR003591">
    <property type="entry name" value="Leu-rich_rpt_typical-subtyp"/>
</dbReference>
<dbReference type="Pfam" id="PF13855">
    <property type="entry name" value="LRR_8"/>
    <property type="match status" value="1"/>
</dbReference>
<gene>
    <name evidence="4" type="ORF">PT974_09456</name>
</gene>
<evidence type="ECO:0000256" key="3">
    <source>
        <dbReference type="SAM" id="MobiDB-lite"/>
    </source>
</evidence>
<evidence type="ECO:0000313" key="5">
    <source>
        <dbReference type="Proteomes" id="UP001338125"/>
    </source>
</evidence>
<feature type="region of interest" description="Disordered" evidence="3">
    <location>
        <begin position="77"/>
        <end position="97"/>
    </location>
</feature>
<sequence length="502" mass="56255">MSEEPTLPRLPAVSWDEKSQSFSNNPRKRVRNQRRGNAPPLSVDSSDPAIFSSDDDPGLDNYVEGRRKKRYVGSWFQQHPTSSDSTFAEAPSQALPKPKRTLRRQFDSGVYLGSDATDCDEGIEPPEVPVNSKLPQLGKRAAPKISQAELVAQRKIQDCLDQGAESVDLWSLGLEEISNDTVSRLAQLTCIPIVTKDVAFEQRDPELRLFLAKNSLRRLPGALFDLTHLTVLTLRGNQLTELPPAICKLSNLKQLNLSQNRLHSLPAEFLDAFGPGRKMRELVLHPNPFLQPETQFGYTKHVPLVFLDLSQTGGRVLSHFRLPSNESPEAVALEVFTDDDDDAELSFLSQSTPNVRKDDLRPSLVPSLVETALRACYRTSHLHDLESYIPDGLSHLQELVRRAVRQHDIGGLTCSRCRKMVVVPAMEWIEWRELGETHMLENPGGWSFTVGNMSTDKAEMAVPFLHRACSWQCGPKERAEEPGWSVPSGYTSVIKLPNLRRS</sequence>
<evidence type="ECO:0000313" key="4">
    <source>
        <dbReference type="EMBL" id="KAK5991178.1"/>
    </source>
</evidence>
<reference evidence="4 5" key="1">
    <citation type="submission" date="2024-01" db="EMBL/GenBank/DDBJ databases">
        <title>Complete genome of Cladobotryum mycophilum ATHUM6906.</title>
        <authorList>
            <person name="Christinaki A.C."/>
            <person name="Myridakis A.I."/>
            <person name="Kouvelis V.N."/>
        </authorList>
    </citation>
    <scope>NUCLEOTIDE SEQUENCE [LARGE SCALE GENOMIC DNA]</scope>
    <source>
        <strain evidence="4 5">ATHUM6906</strain>
    </source>
</reference>
<keyword evidence="1" id="KW-0433">Leucine-rich repeat</keyword>
<dbReference type="PROSITE" id="PS51450">
    <property type="entry name" value="LRR"/>
    <property type="match status" value="1"/>
</dbReference>
<dbReference type="PANTHER" id="PTHR48051:SF1">
    <property type="entry name" value="RAS SUPPRESSOR PROTEIN 1"/>
    <property type="match status" value="1"/>
</dbReference>
<comment type="caution">
    <text evidence="4">The sequence shown here is derived from an EMBL/GenBank/DDBJ whole genome shotgun (WGS) entry which is preliminary data.</text>
</comment>
<dbReference type="Proteomes" id="UP001338125">
    <property type="component" value="Unassembled WGS sequence"/>
</dbReference>